<dbReference type="CDD" id="cd08249">
    <property type="entry name" value="enoyl_reductase_like"/>
    <property type="match status" value="1"/>
</dbReference>
<dbReference type="HOGENOM" id="CLU_026673_16_1_1"/>
<protein>
    <recommendedName>
        <fullName evidence="2">Enoyl reductase (ER) domain-containing protein</fullName>
    </recommendedName>
</protein>
<dbReference type="InterPro" id="IPR047122">
    <property type="entry name" value="Trans-enoyl_RdTase-like"/>
</dbReference>
<organism evidence="3 4">
    <name type="scientific">Trichosporon asahii var. asahii (strain ATCC 90039 / CBS 2479 / JCM 2466 / KCTC 7840 / NBRC 103889/ NCYC 2677 / UAMH 7654)</name>
    <name type="common">Yeast</name>
    <dbReference type="NCBI Taxonomy" id="1186058"/>
    <lineage>
        <taxon>Eukaryota</taxon>
        <taxon>Fungi</taxon>
        <taxon>Dikarya</taxon>
        <taxon>Basidiomycota</taxon>
        <taxon>Agaricomycotina</taxon>
        <taxon>Tremellomycetes</taxon>
        <taxon>Trichosporonales</taxon>
        <taxon>Trichosporonaceae</taxon>
        <taxon>Trichosporon</taxon>
    </lineage>
</organism>
<feature type="domain" description="Enoyl reductase (ER)" evidence="2">
    <location>
        <begin position="15"/>
        <end position="314"/>
    </location>
</feature>
<name>J6F2Z6_TRIAS</name>
<dbReference type="Pfam" id="PF00107">
    <property type="entry name" value="ADH_zinc_N"/>
    <property type="match status" value="1"/>
</dbReference>
<dbReference type="EMBL" id="ALBS01000167">
    <property type="protein sequence ID" value="EJT49567.1"/>
    <property type="molecule type" value="Genomic_DNA"/>
</dbReference>
<dbReference type="GeneID" id="25984796"/>
<feature type="region of interest" description="Disordered" evidence="1">
    <location>
        <begin position="77"/>
        <end position="106"/>
    </location>
</feature>
<proteinExistence type="predicted"/>
<dbReference type="KEGG" id="tasa:A1Q1_01282"/>
<dbReference type="InterPro" id="IPR013154">
    <property type="entry name" value="ADH-like_N"/>
</dbReference>
<dbReference type="VEuPathDB" id="FungiDB:A1Q1_01282"/>
<dbReference type="Pfam" id="PF08240">
    <property type="entry name" value="ADH_N"/>
    <property type="match status" value="1"/>
</dbReference>
<sequence length="345" mass="37755">MSIPTTRRALVLTPETKSVTLRSLPIPELKPGEVLVKVKAIALNPIDSLYVEHPIAEQERVIGTDFAGDVVAAADDLASNPDSRTKPGTRVSGFLQGGRHDSTDTADPSLLRQLQDGRLHGVSCDPVGPGVGLDRQGLSLPFSPQPTDTAGKTYVIYGASTSLAMYAAQLARALDPAVTLIGVASKGKHDFLRREFGYDYLFDYRDNDWAEQIAALGPVDYAFDAITEGDSTKSLDRILADDGKLVVFRFPKGEFKHEPVYGAAALQIPADPKKREFATKFYEWLSETHALKANPIRRMPGGLEKVTEDGFVLLGPQWVSERANIDRKEDYMKPISGEKLVYTIP</sequence>
<evidence type="ECO:0000313" key="4">
    <source>
        <dbReference type="Proteomes" id="UP000002748"/>
    </source>
</evidence>
<accession>J6F2Z6</accession>
<dbReference type="OrthoDB" id="10257049at2759"/>
<dbReference type="PANTHER" id="PTHR45348">
    <property type="entry name" value="HYPOTHETICAL OXIDOREDUCTASE (EUROFUNG)"/>
    <property type="match status" value="1"/>
</dbReference>
<dbReference type="SUPFAM" id="SSF50129">
    <property type="entry name" value="GroES-like"/>
    <property type="match status" value="1"/>
</dbReference>
<dbReference type="InterPro" id="IPR036291">
    <property type="entry name" value="NAD(P)-bd_dom_sf"/>
</dbReference>
<dbReference type="Proteomes" id="UP000002748">
    <property type="component" value="Unassembled WGS sequence"/>
</dbReference>
<reference evidence="3 4" key="1">
    <citation type="journal article" date="2012" name="Eukaryot. Cell">
        <title>Draft genome sequence of CBS 2479, the standard type strain of Trichosporon asahii.</title>
        <authorList>
            <person name="Yang R.Y."/>
            <person name="Li H.T."/>
            <person name="Zhu H."/>
            <person name="Zhou G.P."/>
            <person name="Wang M."/>
            <person name="Wang L."/>
        </authorList>
    </citation>
    <scope>NUCLEOTIDE SEQUENCE [LARGE SCALE GENOMIC DNA]</scope>
    <source>
        <strain evidence="4">ATCC 90039 / CBS 2479 / JCM 2466 / KCTC 7840 / NCYC 2677 / UAMH 7654</strain>
    </source>
</reference>
<evidence type="ECO:0000313" key="3">
    <source>
        <dbReference type="EMBL" id="EJT49567.1"/>
    </source>
</evidence>
<dbReference type="GO" id="GO:0016651">
    <property type="term" value="F:oxidoreductase activity, acting on NAD(P)H"/>
    <property type="evidence" value="ECO:0007669"/>
    <property type="project" value="InterPro"/>
</dbReference>
<dbReference type="SMART" id="SM00829">
    <property type="entry name" value="PKS_ER"/>
    <property type="match status" value="1"/>
</dbReference>
<dbReference type="SUPFAM" id="SSF51735">
    <property type="entry name" value="NAD(P)-binding Rossmann-fold domains"/>
    <property type="match status" value="1"/>
</dbReference>
<evidence type="ECO:0000259" key="2">
    <source>
        <dbReference type="SMART" id="SM00829"/>
    </source>
</evidence>
<comment type="caution">
    <text evidence="3">The sequence shown here is derived from an EMBL/GenBank/DDBJ whole genome shotgun (WGS) entry which is preliminary data.</text>
</comment>
<dbReference type="RefSeq" id="XP_014179830.1">
    <property type="nucleotide sequence ID" value="XM_014324355.1"/>
</dbReference>
<dbReference type="AlphaFoldDB" id="J6F2Z6"/>
<dbReference type="InterPro" id="IPR011032">
    <property type="entry name" value="GroES-like_sf"/>
</dbReference>
<dbReference type="Gene3D" id="3.90.180.10">
    <property type="entry name" value="Medium-chain alcohol dehydrogenases, catalytic domain"/>
    <property type="match status" value="2"/>
</dbReference>
<gene>
    <name evidence="3" type="ORF">A1Q1_01282</name>
</gene>
<dbReference type="PANTHER" id="PTHR45348:SF7">
    <property type="entry name" value="ZINC BINDING OXIDOREDUCTASE, PUTATIVE-RELATED"/>
    <property type="match status" value="1"/>
</dbReference>
<evidence type="ECO:0000256" key="1">
    <source>
        <dbReference type="SAM" id="MobiDB-lite"/>
    </source>
</evidence>
<dbReference type="InterPro" id="IPR020843">
    <property type="entry name" value="ER"/>
</dbReference>
<dbReference type="InterPro" id="IPR013149">
    <property type="entry name" value="ADH-like_C"/>
</dbReference>
<dbReference type="Gene3D" id="3.40.50.720">
    <property type="entry name" value="NAD(P)-binding Rossmann-like Domain"/>
    <property type="match status" value="1"/>
</dbReference>